<evidence type="ECO:0000256" key="2">
    <source>
        <dbReference type="ARBA" id="ARBA00022676"/>
    </source>
</evidence>
<comment type="caution">
    <text evidence="9">The sequence shown here is derived from an EMBL/GenBank/DDBJ whole genome shotgun (WGS) entry which is preliminary data.</text>
</comment>
<keyword evidence="3" id="KW-0808">Transferase</keyword>
<comment type="caution">
    <text evidence="8">Lacks conserved residue(s) required for the propagation of feature annotation.</text>
</comment>
<dbReference type="InterPro" id="IPR005599">
    <property type="entry name" value="GPI_mannosylTrfase"/>
</dbReference>
<name>A0AAW2YHZ3_9EUKA</name>
<sequence length="384" mass="44730">METTLFTVMLYYYPLYPFTLKKTQSKSVIKNCWAWIFFAGLCCVMRPTNALMCAPLFLNQIIYILKQDGAAQAFSFVFIRFIPLLLFWLVTSIAIDSYMYGKLSLVVFQFLKFNVFENRSHMYGTQPWHWYLSQGFPVMLLTHTLLIVWLVYYRIKNSTWPNPGTLKPLYLVLYVNVVYSLFAHKEFRFVYPVLPLCFVFCGKALQQLNLIIASRSGGNLLKITLLALVIVPQILFAFYFSVLHQRGTLAAMDSLRSRADQVKSVHFLMPCHHAPGYSHIHTEKYIPMRHLDCSPIPAGSPEGTLDEADQFYEDPLSFVNQMYKNENKPSHIVMYEDMAGTLAPFLNQSNYCLMDKRFHVFLPHVHDRRMSEYVSIYHDCDLQQ</sequence>
<evidence type="ECO:0000256" key="7">
    <source>
        <dbReference type="ARBA" id="ARBA00023136"/>
    </source>
</evidence>
<dbReference type="PANTHER" id="PTHR22760">
    <property type="entry name" value="GLYCOSYLTRANSFERASE"/>
    <property type="match status" value="1"/>
</dbReference>
<evidence type="ECO:0000256" key="8">
    <source>
        <dbReference type="RuleBase" id="RU363075"/>
    </source>
</evidence>
<evidence type="ECO:0000256" key="6">
    <source>
        <dbReference type="ARBA" id="ARBA00022989"/>
    </source>
</evidence>
<evidence type="ECO:0000256" key="1">
    <source>
        <dbReference type="ARBA" id="ARBA00004477"/>
    </source>
</evidence>
<keyword evidence="5 8" id="KW-0256">Endoplasmic reticulum</keyword>
<organism evidence="9 10">
    <name type="scientific">Acrasis kona</name>
    <dbReference type="NCBI Taxonomy" id="1008807"/>
    <lineage>
        <taxon>Eukaryota</taxon>
        <taxon>Discoba</taxon>
        <taxon>Heterolobosea</taxon>
        <taxon>Tetramitia</taxon>
        <taxon>Eutetramitia</taxon>
        <taxon>Acrasidae</taxon>
        <taxon>Acrasis</taxon>
    </lineage>
</organism>
<keyword evidence="10" id="KW-1185">Reference proteome</keyword>
<keyword evidence="4 8" id="KW-0812">Transmembrane</keyword>
<comment type="similarity">
    <text evidence="8">Belongs to the glycosyltransferase 22 family.</text>
</comment>
<reference evidence="9 10" key="1">
    <citation type="submission" date="2024-03" db="EMBL/GenBank/DDBJ databases">
        <title>The Acrasis kona genome and developmental transcriptomes reveal deep origins of eukaryotic multicellular pathways.</title>
        <authorList>
            <person name="Sheikh S."/>
            <person name="Fu C.-J."/>
            <person name="Brown M.W."/>
            <person name="Baldauf S.L."/>
        </authorList>
    </citation>
    <scope>NUCLEOTIDE SEQUENCE [LARGE SCALE GENOMIC DNA]</scope>
    <source>
        <strain evidence="9 10">ATCC MYA-3509</strain>
    </source>
</reference>
<feature type="transmembrane region" description="Helical" evidence="8">
    <location>
        <begin position="128"/>
        <end position="152"/>
    </location>
</feature>
<protein>
    <recommendedName>
        <fullName evidence="8">Mannosyltransferase</fullName>
        <ecNumber evidence="8">2.4.1.-</ecNumber>
    </recommendedName>
</protein>
<evidence type="ECO:0000256" key="4">
    <source>
        <dbReference type="ARBA" id="ARBA00022692"/>
    </source>
</evidence>
<proteinExistence type="inferred from homology"/>
<dbReference type="PANTHER" id="PTHR22760:SF4">
    <property type="entry name" value="GPI MANNOSYLTRANSFERASE 3"/>
    <property type="match status" value="1"/>
</dbReference>
<gene>
    <name evidence="9" type="ORF">AKO1_006134</name>
</gene>
<evidence type="ECO:0000313" key="9">
    <source>
        <dbReference type="EMBL" id="KAL0477071.1"/>
    </source>
</evidence>
<dbReference type="Proteomes" id="UP001431209">
    <property type="component" value="Unassembled WGS sequence"/>
</dbReference>
<dbReference type="AlphaFoldDB" id="A0AAW2YHZ3"/>
<evidence type="ECO:0000256" key="5">
    <source>
        <dbReference type="ARBA" id="ARBA00022824"/>
    </source>
</evidence>
<evidence type="ECO:0000313" key="10">
    <source>
        <dbReference type="Proteomes" id="UP001431209"/>
    </source>
</evidence>
<feature type="transmembrane region" description="Helical" evidence="8">
    <location>
        <begin position="189"/>
        <end position="208"/>
    </location>
</feature>
<feature type="transmembrane region" description="Helical" evidence="8">
    <location>
        <begin position="220"/>
        <end position="242"/>
    </location>
</feature>
<keyword evidence="7 8" id="KW-0472">Membrane</keyword>
<dbReference type="EMBL" id="JAOPGA020000137">
    <property type="protein sequence ID" value="KAL0477071.1"/>
    <property type="molecule type" value="Genomic_DNA"/>
</dbReference>
<evidence type="ECO:0000256" key="3">
    <source>
        <dbReference type="ARBA" id="ARBA00022679"/>
    </source>
</evidence>
<dbReference type="GO" id="GO:0006506">
    <property type="term" value="P:GPI anchor biosynthetic process"/>
    <property type="evidence" value="ECO:0007669"/>
    <property type="project" value="TreeGrafter"/>
</dbReference>
<feature type="transmembrane region" description="Helical" evidence="8">
    <location>
        <begin position="70"/>
        <end position="91"/>
    </location>
</feature>
<dbReference type="EC" id="2.4.1.-" evidence="8"/>
<accession>A0AAW2YHZ3</accession>
<dbReference type="GO" id="GO:0000026">
    <property type="term" value="F:alpha-1,2-mannosyltransferase activity"/>
    <property type="evidence" value="ECO:0007669"/>
    <property type="project" value="TreeGrafter"/>
</dbReference>
<keyword evidence="6 8" id="KW-1133">Transmembrane helix</keyword>
<dbReference type="Pfam" id="PF03901">
    <property type="entry name" value="Glyco_transf_22"/>
    <property type="match status" value="1"/>
</dbReference>
<comment type="subcellular location">
    <subcellularLocation>
        <location evidence="1 8">Endoplasmic reticulum membrane</location>
        <topology evidence="1 8">Multi-pass membrane protein</topology>
    </subcellularLocation>
</comment>
<keyword evidence="2 8" id="KW-0328">Glycosyltransferase</keyword>
<dbReference type="GO" id="GO:0005789">
    <property type="term" value="C:endoplasmic reticulum membrane"/>
    <property type="evidence" value="ECO:0007669"/>
    <property type="project" value="UniProtKB-SubCell"/>
</dbReference>